<keyword evidence="4" id="KW-1185">Reference proteome</keyword>
<dbReference type="RefSeq" id="WP_067032544.1">
    <property type="nucleotide sequence ID" value="NZ_FLRA01000003.1"/>
</dbReference>
<dbReference type="EMBL" id="FLRB01000006">
    <property type="protein sequence ID" value="SBT20555.1"/>
    <property type="molecule type" value="Genomic_DNA"/>
</dbReference>
<dbReference type="Proteomes" id="UP000092871">
    <property type="component" value="Unassembled WGS sequence"/>
</dbReference>
<feature type="transmembrane region" description="Helical" evidence="1">
    <location>
        <begin position="119"/>
        <end position="142"/>
    </location>
</feature>
<keyword evidence="1" id="KW-1133">Transmembrane helix</keyword>
<dbReference type="CDD" id="cd16328">
    <property type="entry name" value="RseA_N"/>
    <property type="match status" value="1"/>
</dbReference>
<name>A0A1C3JPA3_9GAMM</name>
<evidence type="ECO:0000313" key="5">
    <source>
        <dbReference type="Proteomes" id="UP000092871"/>
    </source>
</evidence>
<dbReference type="InterPro" id="IPR036147">
    <property type="entry name" value="Anti-sigma_E_RseA_N_sf"/>
</dbReference>
<dbReference type="SUPFAM" id="SSF89069">
    <property type="entry name" value="N-terminal, cytoplasmic domain of anti-sigmaE factor RseA"/>
    <property type="match status" value="1"/>
</dbReference>
<keyword evidence="1" id="KW-0472">Membrane</keyword>
<dbReference type="AlphaFoldDB" id="A0A1C3JPA3"/>
<evidence type="ECO:0000313" key="4">
    <source>
        <dbReference type="Proteomes" id="UP000092840"/>
    </source>
</evidence>
<dbReference type="OrthoDB" id="6104308at2"/>
<dbReference type="GO" id="GO:0016989">
    <property type="term" value="F:sigma factor antagonist activity"/>
    <property type="evidence" value="ECO:0007669"/>
    <property type="project" value="InterPro"/>
</dbReference>
<protein>
    <recommendedName>
        <fullName evidence="6">Anti sigma-E protein RseA N-terminal domain-containing protein</fullName>
    </recommendedName>
</protein>
<reference evidence="2 5" key="2">
    <citation type="submission" date="2016-06" db="EMBL/GenBank/DDBJ databases">
        <authorList>
            <person name="Kjaerup R.B."/>
            <person name="Dalgaard T.S."/>
            <person name="Juul-Madsen H.R."/>
        </authorList>
    </citation>
    <scope>NUCLEOTIDE SEQUENCE [LARGE SCALE GENOMIC DNA]</scope>
    <source>
        <strain evidence="2 5">CECT 5115</strain>
    </source>
</reference>
<evidence type="ECO:0008006" key="6">
    <source>
        <dbReference type="Google" id="ProtNLM"/>
    </source>
</evidence>
<sequence>MSKFYDKHGSGNDDSLSAFLDGEATHADIDVLLAKDRQELASQVDRYHRIHQAMQPEQTLLIDDGGSFLDQMHRKLDEGKQDTNVVAFPTQGQALSKPEKLEQVTLPNMTSGSSLSKRSVFSGLAVAASVAFAVVLGGNILLQGDNTAQTPVFAAAPSVQQMPTESFNALSAEEALQNNERLQNYLRQHAQQASMTVGQGMIPMARVVGYPQGNTQ</sequence>
<reference evidence="3 4" key="1">
    <citation type="submission" date="2016-06" db="EMBL/GenBank/DDBJ databases">
        <authorList>
            <person name="Rodrigo-Torres L."/>
            <person name="Arahal D.R."/>
        </authorList>
    </citation>
    <scope>NUCLEOTIDE SEQUENCE [LARGE SCALE GENOMIC DNA]</scope>
    <source>
        <strain evidence="3 4">CECT 5116</strain>
    </source>
</reference>
<keyword evidence="1" id="KW-0812">Transmembrane</keyword>
<dbReference type="Gene3D" id="1.10.10.880">
    <property type="entry name" value="Anti sigma-E protein RseA, N-terminal domain"/>
    <property type="match status" value="1"/>
</dbReference>
<gene>
    <name evidence="2" type="ORF">MGA5115_00924</name>
    <name evidence="3" type="ORF">MGA5116_01142</name>
</gene>
<dbReference type="Proteomes" id="UP000092840">
    <property type="component" value="Unassembled WGS sequence"/>
</dbReference>
<dbReference type="EMBL" id="FLRA01000003">
    <property type="protein sequence ID" value="SBT16839.1"/>
    <property type="molecule type" value="Genomic_DNA"/>
</dbReference>
<organism evidence="2 5">
    <name type="scientific">Marinomonas gallaica</name>
    <dbReference type="NCBI Taxonomy" id="1806667"/>
    <lineage>
        <taxon>Bacteria</taxon>
        <taxon>Pseudomonadati</taxon>
        <taxon>Pseudomonadota</taxon>
        <taxon>Gammaproteobacteria</taxon>
        <taxon>Oceanospirillales</taxon>
        <taxon>Oceanospirillaceae</taxon>
        <taxon>Marinomonas</taxon>
    </lineage>
</organism>
<proteinExistence type="predicted"/>
<accession>A0A1C3JPA3</accession>
<evidence type="ECO:0000256" key="1">
    <source>
        <dbReference type="SAM" id="Phobius"/>
    </source>
</evidence>
<dbReference type="InterPro" id="IPR005572">
    <property type="entry name" value="Anti-sigma_E_RseA_N"/>
</dbReference>
<evidence type="ECO:0000313" key="2">
    <source>
        <dbReference type="EMBL" id="SBT16839.1"/>
    </source>
</evidence>
<evidence type="ECO:0000313" key="3">
    <source>
        <dbReference type="EMBL" id="SBT20555.1"/>
    </source>
</evidence>